<evidence type="ECO:0000313" key="1">
    <source>
        <dbReference type="EMBL" id="GAA4357225.1"/>
    </source>
</evidence>
<name>A0ABP8IF64_9BACT</name>
<protein>
    <submittedName>
        <fullName evidence="1">Uncharacterized protein</fullName>
    </submittedName>
</protein>
<dbReference type="Proteomes" id="UP001501153">
    <property type="component" value="Unassembled WGS sequence"/>
</dbReference>
<comment type="caution">
    <text evidence="1">The sequence shown here is derived from an EMBL/GenBank/DDBJ whole genome shotgun (WGS) entry which is preliminary data.</text>
</comment>
<sequence>MDMSNIKLPTPLPVQQYARCVNDTQRPADYIGDWPTAGTVYPVRVLLHAHTGQPQVKVLGFYAERPYGAFAAHRFERVADVWLN</sequence>
<keyword evidence="2" id="KW-1185">Reference proteome</keyword>
<proteinExistence type="predicted"/>
<accession>A0ABP8IF64</accession>
<organism evidence="1 2">
    <name type="scientific">Hymenobacter saemangeumensis</name>
    <dbReference type="NCBI Taxonomy" id="1084522"/>
    <lineage>
        <taxon>Bacteria</taxon>
        <taxon>Pseudomonadati</taxon>
        <taxon>Bacteroidota</taxon>
        <taxon>Cytophagia</taxon>
        <taxon>Cytophagales</taxon>
        <taxon>Hymenobacteraceae</taxon>
        <taxon>Hymenobacter</taxon>
    </lineage>
</organism>
<reference evidence="2" key="1">
    <citation type="journal article" date="2019" name="Int. J. Syst. Evol. Microbiol.">
        <title>The Global Catalogue of Microorganisms (GCM) 10K type strain sequencing project: providing services to taxonomists for standard genome sequencing and annotation.</title>
        <authorList>
            <consortium name="The Broad Institute Genomics Platform"/>
            <consortium name="The Broad Institute Genome Sequencing Center for Infectious Disease"/>
            <person name="Wu L."/>
            <person name="Ma J."/>
        </authorList>
    </citation>
    <scope>NUCLEOTIDE SEQUENCE [LARGE SCALE GENOMIC DNA]</scope>
    <source>
        <strain evidence="2">JCM 17923</strain>
    </source>
</reference>
<dbReference type="EMBL" id="BAABGZ010000022">
    <property type="protein sequence ID" value="GAA4357225.1"/>
    <property type="molecule type" value="Genomic_DNA"/>
</dbReference>
<gene>
    <name evidence="1" type="ORF">GCM10023185_21790</name>
</gene>
<evidence type="ECO:0000313" key="2">
    <source>
        <dbReference type="Proteomes" id="UP001501153"/>
    </source>
</evidence>